<evidence type="ECO:0000313" key="1">
    <source>
        <dbReference type="EMBL" id="SFB00489.1"/>
    </source>
</evidence>
<dbReference type="RefSeq" id="WP_091475140.1">
    <property type="nucleotide sequence ID" value="NZ_FOJT01000003.1"/>
</dbReference>
<organism evidence="1 2">
    <name type="scientific">Flavobacterium swingsii</name>
    <dbReference type="NCBI Taxonomy" id="498292"/>
    <lineage>
        <taxon>Bacteria</taxon>
        <taxon>Pseudomonadati</taxon>
        <taxon>Bacteroidota</taxon>
        <taxon>Flavobacteriia</taxon>
        <taxon>Flavobacteriales</taxon>
        <taxon>Flavobacteriaceae</taxon>
        <taxon>Flavobacterium</taxon>
    </lineage>
</organism>
<accession>A0A1I0XHB3</accession>
<gene>
    <name evidence="1" type="ORF">SAMN05660845_1262</name>
</gene>
<proteinExistence type="predicted"/>
<keyword evidence="2" id="KW-1185">Reference proteome</keyword>
<name>A0A1I0XHB3_9FLAO</name>
<dbReference type="OrthoDB" id="1274341at2"/>
<evidence type="ECO:0008006" key="3">
    <source>
        <dbReference type="Google" id="ProtNLM"/>
    </source>
</evidence>
<reference evidence="2" key="1">
    <citation type="submission" date="2016-10" db="EMBL/GenBank/DDBJ databases">
        <authorList>
            <person name="Varghese N."/>
            <person name="Submissions S."/>
        </authorList>
    </citation>
    <scope>NUCLEOTIDE SEQUENCE [LARGE SCALE GENOMIC DNA]</scope>
    <source>
        <strain evidence="2">DSM 21789</strain>
    </source>
</reference>
<dbReference type="AlphaFoldDB" id="A0A1I0XHB3"/>
<protein>
    <recommendedName>
        <fullName evidence="3">Bacteriocin-type signal sequence-containing protein</fullName>
    </recommendedName>
</protein>
<dbReference type="STRING" id="498292.SAMN05660845_1262"/>
<evidence type="ECO:0000313" key="2">
    <source>
        <dbReference type="Proteomes" id="UP000199604"/>
    </source>
</evidence>
<dbReference type="EMBL" id="FOJT01000003">
    <property type="protein sequence ID" value="SFB00489.1"/>
    <property type="molecule type" value="Genomic_DNA"/>
</dbReference>
<dbReference type="Proteomes" id="UP000199604">
    <property type="component" value="Unassembled WGS sequence"/>
</dbReference>
<sequence>MLKNILKLDGAQKMSKNEQKSINGGIGGCKQPVPSVNGTCPTGYWYAGVFGGPVDGPEFCQPITNSCR</sequence>